<feature type="region of interest" description="Disordered" evidence="1">
    <location>
        <begin position="628"/>
        <end position="651"/>
    </location>
</feature>
<dbReference type="KEGG" id="acan:ACA1_051440"/>
<dbReference type="InterPro" id="IPR041679">
    <property type="entry name" value="DNA2/NAM7-like_C"/>
</dbReference>
<keyword evidence="3" id="KW-0067">ATP-binding</keyword>
<reference evidence="3 4" key="1">
    <citation type="journal article" date="2013" name="Genome Biol.">
        <title>Genome of Acanthamoeba castellanii highlights extensive lateral gene transfer and early evolution of tyrosine kinase signaling.</title>
        <authorList>
            <person name="Clarke M."/>
            <person name="Lohan A.J."/>
            <person name="Liu B."/>
            <person name="Lagkouvardos I."/>
            <person name="Roy S."/>
            <person name="Zafar N."/>
            <person name="Bertelli C."/>
            <person name="Schilde C."/>
            <person name="Kianianmomeni A."/>
            <person name="Burglin T.R."/>
            <person name="Frech C."/>
            <person name="Turcotte B."/>
            <person name="Kopec K.O."/>
            <person name="Synnott J.M."/>
            <person name="Choo C."/>
            <person name="Paponov I."/>
            <person name="Finkler A."/>
            <person name="Soon Heng Tan C."/>
            <person name="Hutchins A.P."/>
            <person name="Weinmeier T."/>
            <person name="Rattei T."/>
            <person name="Chu J.S."/>
            <person name="Gimenez G."/>
            <person name="Irimia M."/>
            <person name="Rigden D.J."/>
            <person name="Fitzpatrick D.A."/>
            <person name="Lorenzo-Morales J."/>
            <person name="Bateman A."/>
            <person name="Chiu C.H."/>
            <person name="Tang P."/>
            <person name="Hegemann P."/>
            <person name="Fromm H."/>
            <person name="Raoult D."/>
            <person name="Greub G."/>
            <person name="Miranda-Saavedra D."/>
            <person name="Chen N."/>
            <person name="Nash P."/>
            <person name="Ginger M.L."/>
            <person name="Horn M."/>
            <person name="Schaap P."/>
            <person name="Caler L."/>
            <person name="Loftus B."/>
        </authorList>
    </citation>
    <scope>NUCLEOTIDE SEQUENCE [LARGE SCALE GENOMIC DNA]</scope>
    <source>
        <strain evidence="3 4">Neff</strain>
    </source>
</reference>
<proteinExistence type="predicted"/>
<dbReference type="GO" id="GO:0004386">
    <property type="term" value="F:helicase activity"/>
    <property type="evidence" value="ECO:0007669"/>
    <property type="project" value="UniProtKB-KW"/>
</dbReference>
<accession>L8GPR4</accession>
<dbReference type="STRING" id="1257118.L8GPR4"/>
<sequence length="848" mass="92924">VATQAFHLEVVEVKHKPSTRATQTMTYEVLCRLATFTGSLPDEGDFGNSYPWVLSHDSPEGEEATRGYDDVKYFLWDTPPYENIDTLAIARINKFVVNGRDETAGDSADDNEGGGQGQGDDDAKPASVEENEEMVKEAEKQGRNVLIKLNVKIRTKSQFFGAPTEATADRQQEQQQAGEEKEEGEAAAEARRSCVPRQLLLQKRYTDPFTYTRVQELLYDLNDSVKRAKSSDSLPLAMRLLEDPSSWAKPDAAASAEDKTSAAATGGEVGRDQHGEDAVRRALFTGVGEGAHEQSEAVDGGVGSQPAEAPLAVLDEEELKPQAAASATSRPVVGSLGFFSDTFLQATRQAYHDFKAHSPDRFSMTQSQEVLFESVLRNRLQMVWGPPGTGKTQFLALLVLCLLEAHRRVVSHGVLNVVVTAYTHVAIENLLIRVAELQHLVASSVPGYEAFELYKLGDALKLLRSEVAGVKLRRLPKGMEGEAFTTKMPSRCVIGGTVWAIHKAYRGLKDEIAVLVMDEASQVPVAEAAIPLSLVHSAQGRVVLAGDNKQLGTILAGTYPPPTDQSPPLHQSIFKCLKHSLKCKGLLGDHLGSLEENFRMNEDLCELPRQLYGSNYRPVARNKDWKLTATPTPTAQQQGASGDEEEEQKRTHPLLGLARSAVQDERAIVALRLYSSPPSLSTTTKTGESSAEALSVAVGLEEREAQIVAMLSLILWNHSGYADTSRRNQKAFWREKLFVVTPRHAGFDLGAVFVDTVEKMQGQECDCVIVCYGAWTADQLAANPEFAYSLNRLNVSITRARKKCILLLSDAMLTPTAAVLDDARAKKGFFYLKQLMHHAKVLAVGHDQ</sequence>
<dbReference type="AlphaFoldDB" id="L8GPR4"/>
<feature type="compositionally biased region" description="Low complexity" evidence="1">
    <location>
        <begin position="251"/>
        <end position="265"/>
    </location>
</feature>
<dbReference type="GO" id="GO:0001147">
    <property type="term" value="F:transcription termination site sequence-specific DNA binding"/>
    <property type="evidence" value="ECO:0007669"/>
    <property type="project" value="TreeGrafter"/>
</dbReference>
<dbReference type="SUPFAM" id="SSF52540">
    <property type="entry name" value="P-loop containing nucleoside triphosphate hydrolases"/>
    <property type="match status" value="1"/>
</dbReference>
<name>L8GPR4_ACACF</name>
<evidence type="ECO:0000256" key="1">
    <source>
        <dbReference type="SAM" id="MobiDB-lite"/>
    </source>
</evidence>
<feature type="domain" description="DNA2/NAM7 helicase-like C-terminal" evidence="2">
    <location>
        <begin position="588"/>
        <end position="807"/>
    </location>
</feature>
<dbReference type="EMBL" id="KB008040">
    <property type="protein sequence ID" value="ELR14922.1"/>
    <property type="molecule type" value="Genomic_DNA"/>
</dbReference>
<dbReference type="InterPro" id="IPR027417">
    <property type="entry name" value="P-loop_NTPase"/>
</dbReference>
<dbReference type="VEuPathDB" id="AmoebaDB:ACA1_051440"/>
<dbReference type="Pfam" id="PF13087">
    <property type="entry name" value="AAA_12"/>
    <property type="match status" value="1"/>
</dbReference>
<dbReference type="Pfam" id="PF13604">
    <property type="entry name" value="AAA_30"/>
    <property type="match status" value="1"/>
</dbReference>
<keyword evidence="3" id="KW-0347">Helicase</keyword>
<protein>
    <submittedName>
        <fullName evidence="3">DNA replication helicase, putative</fullName>
    </submittedName>
</protein>
<keyword evidence="3" id="KW-0378">Hydrolase</keyword>
<feature type="compositionally biased region" description="Low complexity" evidence="1">
    <location>
        <begin position="628"/>
        <end position="638"/>
    </location>
</feature>
<evidence type="ECO:0000259" key="2">
    <source>
        <dbReference type="Pfam" id="PF13087"/>
    </source>
</evidence>
<gene>
    <name evidence="3" type="ORF">ACA1_051440</name>
</gene>
<dbReference type="GO" id="GO:0016604">
    <property type="term" value="C:nuclear body"/>
    <property type="evidence" value="ECO:0007669"/>
    <property type="project" value="TreeGrafter"/>
</dbReference>
<dbReference type="GeneID" id="14915543"/>
<dbReference type="OrthoDB" id="6513042at2759"/>
<feature type="non-terminal residue" evidence="3">
    <location>
        <position position="1"/>
    </location>
</feature>
<dbReference type="Proteomes" id="UP000011083">
    <property type="component" value="Unassembled WGS sequence"/>
</dbReference>
<feature type="region of interest" description="Disordered" evidence="1">
    <location>
        <begin position="160"/>
        <end position="190"/>
    </location>
</feature>
<feature type="region of interest" description="Disordered" evidence="1">
    <location>
        <begin position="102"/>
        <end position="139"/>
    </location>
</feature>
<dbReference type="PANTHER" id="PTHR10887:SF495">
    <property type="entry name" value="HELICASE SENATAXIN ISOFORM X1-RELATED"/>
    <property type="match status" value="1"/>
</dbReference>
<keyword evidence="4" id="KW-1185">Reference proteome</keyword>
<dbReference type="InterPro" id="IPR045055">
    <property type="entry name" value="DNA2/NAM7-like"/>
</dbReference>
<dbReference type="RefSeq" id="XP_004336935.1">
    <property type="nucleotide sequence ID" value="XM_004336887.1"/>
</dbReference>
<dbReference type="PANTHER" id="PTHR10887">
    <property type="entry name" value="DNA2/NAM7 HELICASE FAMILY"/>
    <property type="match status" value="1"/>
</dbReference>
<feature type="region of interest" description="Disordered" evidence="1">
    <location>
        <begin position="246"/>
        <end position="276"/>
    </location>
</feature>
<keyword evidence="3" id="KW-0547">Nucleotide-binding</keyword>
<organism evidence="3 4">
    <name type="scientific">Acanthamoeba castellanii (strain ATCC 30010 / Neff)</name>
    <dbReference type="NCBI Taxonomy" id="1257118"/>
    <lineage>
        <taxon>Eukaryota</taxon>
        <taxon>Amoebozoa</taxon>
        <taxon>Discosea</taxon>
        <taxon>Longamoebia</taxon>
        <taxon>Centramoebida</taxon>
        <taxon>Acanthamoebidae</taxon>
        <taxon>Acanthamoeba</taxon>
    </lineage>
</organism>
<evidence type="ECO:0000313" key="3">
    <source>
        <dbReference type="EMBL" id="ELR14922.1"/>
    </source>
</evidence>
<evidence type="ECO:0000313" key="4">
    <source>
        <dbReference type="Proteomes" id="UP000011083"/>
    </source>
</evidence>
<dbReference type="Gene3D" id="3.40.50.300">
    <property type="entry name" value="P-loop containing nucleotide triphosphate hydrolases"/>
    <property type="match status" value="2"/>
</dbReference>
<dbReference type="GO" id="GO:0006369">
    <property type="term" value="P:termination of RNA polymerase II transcription"/>
    <property type="evidence" value="ECO:0007669"/>
    <property type="project" value="TreeGrafter"/>
</dbReference>